<gene>
    <name evidence="9" type="primary">hppA</name>
    <name evidence="10" type="ORF">SM757_27810</name>
</gene>
<feature type="transmembrane region" description="Helical" evidence="9">
    <location>
        <begin position="57"/>
        <end position="75"/>
    </location>
</feature>
<reference evidence="10 11" key="1">
    <citation type="submission" date="2023-11" db="EMBL/GenBank/DDBJ databases">
        <title>Draft genome of Azohydromonas lata strain H1 (DSM1123), a polyhydroxyalkanoate producer.</title>
        <authorList>
            <person name="Traversa D."/>
            <person name="D'Addabbo P."/>
            <person name="Pazzani C."/>
            <person name="Manzari C."/>
            <person name="Chiara M."/>
            <person name="Scrascia M."/>
        </authorList>
    </citation>
    <scope>NUCLEOTIDE SEQUENCE [LARGE SCALE GENOMIC DNA]</scope>
    <source>
        <strain evidence="10 11">H1</strain>
    </source>
</reference>
<keyword evidence="6 9" id="KW-1133">Transmembrane helix</keyword>
<comment type="catalytic activity">
    <reaction evidence="9">
        <text>diphosphate + H2O + H(+)(in) = 2 phosphate + 2 H(+)(out)</text>
        <dbReference type="Rhea" id="RHEA:13973"/>
        <dbReference type="ChEBI" id="CHEBI:15377"/>
        <dbReference type="ChEBI" id="CHEBI:15378"/>
        <dbReference type="ChEBI" id="CHEBI:33019"/>
        <dbReference type="ChEBI" id="CHEBI:43474"/>
        <dbReference type="EC" id="7.1.3.1"/>
    </reaction>
</comment>
<evidence type="ECO:0000256" key="9">
    <source>
        <dbReference type="HAMAP-Rule" id="MF_01129"/>
    </source>
</evidence>
<dbReference type="NCBIfam" id="TIGR01104">
    <property type="entry name" value="V_PPase"/>
    <property type="match status" value="1"/>
</dbReference>
<feature type="transmembrane region" description="Helical" evidence="9">
    <location>
        <begin position="332"/>
        <end position="350"/>
    </location>
</feature>
<dbReference type="Pfam" id="PF03030">
    <property type="entry name" value="H_PPase"/>
    <property type="match status" value="1"/>
</dbReference>
<dbReference type="PANTHER" id="PTHR31998">
    <property type="entry name" value="K(+)-INSENSITIVE PYROPHOSPHATE-ENERGIZED PROTON PUMP"/>
    <property type="match status" value="1"/>
</dbReference>
<dbReference type="RefSeq" id="WP_322467862.1">
    <property type="nucleotide sequence ID" value="NZ_JAXOJX010000068.1"/>
</dbReference>
<feature type="transmembrane region" description="Helical" evidence="9">
    <location>
        <begin position="169"/>
        <end position="189"/>
    </location>
</feature>
<feature type="site" description="Determinant of potassium independence" evidence="9">
    <location>
        <position position="466"/>
    </location>
</feature>
<dbReference type="NCBIfam" id="NF001951">
    <property type="entry name" value="PRK00733.1-2"/>
    <property type="match status" value="1"/>
</dbReference>
<dbReference type="InterPro" id="IPR004131">
    <property type="entry name" value="PPase-energised_H-pump"/>
</dbReference>
<proteinExistence type="inferred from homology"/>
<evidence type="ECO:0000256" key="7">
    <source>
        <dbReference type="ARBA" id="ARBA00023065"/>
    </source>
</evidence>
<comment type="subcellular location">
    <subcellularLocation>
        <location evidence="9">Cell membrane</location>
        <topology evidence="9">Multi-pass membrane protein</topology>
    </subcellularLocation>
    <subcellularLocation>
        <location evidence="1">Endomembrane system</location>
        <topology evidence="1">Multi-pass membrane protein</topology>
    </subcellularLocation>
</comment>
<evidence type="ECO:0000313" key="10">
    <source>
        <dbReference type="EMBL" id="MDZ5460393.1"/>
    </source>
</evidence>
<feature type="transmembrane region" description="Helical" evidence="9">
    <location>
        <begin position="296"/>
        <end position="320"/>
    </location>
</feature>
<dbReference type="Proteomes" id="UP001293718">
    <property type="component" value="Unassembled WGS sequence"/>
</dbReference>
<keyword evidence="3 9" id="KW-0812">Transmembrane</keyword>
<comment type="cofactor">
    <cofactor evidence="9">
        <name>Mg(2+)</name>
        <dbReference type="ChEBI" id="CHEBI:18420"/>
    </cofactor>
</comment>
<protein>
    <recommendedName>
        <fullName evidence="9">K(+)-insensitive pyrophosphate-energized proton pump</fullName>
        <ecNumber evidence="9">7.1.3.1</ecNumber>
    </recommendedName>
    <alternativeName>
        <fullName evidence="9">Membrane-bound proton-translocating pyrophosphatase</fullName>
    </alternativeName>
    <alternativeName>
        <fullName evidence="9">Pyrophosphate-energized inorganic pyrophosphatase</fullName>
        <shortName evidence="9">H(+)-PPase</shortName>
    </alternativeName>
</protein>
<feature type="transmembrane region" description="Helical" evidence="9">
    <location>
        <begin position="408"/>
        <end position="428"/>
    </location>
</feature>
<keyword evidence="11" id="KW-1185">Reference proteome</keyword>
<keyword evidence="8 9" id="KW-0472">Membrane</keyword>
<comment type="similarity">
    <text evidence="9">Belongs to the H(+)-translocating pyrophosphatase (TC 3.A.10) family. K(+)-insensitive subfamily.</text>
</comment>
<evidence type="ECO:0000256" key="4">
    <source>
        <dbReference type="ARBA" id="ARBA00022842"/>
    </source>
</evidence>
<keyword evidence="2 9" id="KW-0813">Transport</keyword>
<accession>A0ABU5INB4</accession>
<sequence length="711" mass="72965">MSTNWALIIALACGLAAVLYGFVQRSWILRQDSGNDRMREIANAVQQGAAAYLARQYKTIAVVGVILAILIAVFLDAATAAGFVAGAVLSGACGFIGMNISVRANVRTAQAATQGIGPALNVAFKGGAITGMLVVGLGLLGVVLFFWFITSNGNDVPTRSLSATLKPMLGFAFGSSLISIFARLGGGIFTKGADVGADLVGKVEAGIPEDDPRNPAVIADNVGDNVGDCAGMAADLFETYVVTLIATMALGALMVSAAPMQAVLYPLVLGGVSIIASIIGCAFVKASPQMRNVMPALYKGLIVAGVLSLAAFWFVTAALIPDDALGPRTQLRLFGSCAVGLVLTAAMVWVTEYYTGTQYKPVQHVAQASTTGHGTNIIAGLGVSMKSTAWPVLLVCAAITLSYQLAGLYGIAIAATAMLSMAGIVVALDAYGPITDNAGGIAEMAELPASVRDITDPLDAVGNTTKAVTKGYAIGSAGLAALVLFADYTHALETRGMEVRFDLSDPRVIIGLFIGGLIPYLFGAMAMEAVGRAAGAVVEEVRRQFRDIRGIMDGSGKPEYGRAVDMLTGAAIKEMVLPSLLPVIVPILVGLFLGPKALGGLLMGTIITGLFVAISMCTGGGAWDNAKKYIEDGHHGGKGSEAHKAAVTGDTVGDPYKDTAGPAVNPLIKIINIVALLIVPLLPMETGTATGMTPQGISITAASAIATQPAK</sequence>
<feature type="transmembrane region" description="Helical" evidence="9">
    <location>
        <begin position="122"/>
        <end position="149"/>
    </location>
</feature>
<name>A0ABU5INB4_9BURK</name>
<dbReference type="EC" id="7.1.3.1" evidence="9"/>
<evidence type="ECO:0000256" key="3">
    <source>
        <dbReference type="ARBA" id="ARBA00022692"/>
    </source>
</evidence>
<organism evidence="10 11">
    <name type="scientific">Azohydromonas lata</name>
    <dbReference type="NCBI Taxonomy" id="45677"/>
    <lineage>
        <taxon>Bacteria</taxon>
        <taxon>Pseudomonadati</taxon>
        <taxon>Pseudomonadota</taxon>
        <taxon>Betaproteobacteria</taxon>
        <taxon>Burkholderiales</taxon>
        <taxon>Sphaerotilaceae</taxon>
        <taxon>Azohydromonas</taxon>
    </lineage>
</organism>
<feature type="transmembrane region" description="Helical" evidence="9">
    <location>
        <begin position="81"/>
        <end position="102"/>
    </location>
</feature>
<comment type="function">
    <text evidence="9">Proton pump that utilizes the energy of pyrophosphate hydrolysis as the driving force for proton movement across the membrane. Generates a proton motive force.</text>
</comment>
<comment type="caution">
    <text evidence="9">Lacks conserved residue(s) required for the propagation of feature annotation.</text>
</comment>
<feature type="transmembrane region" description="Helical" evidence="9">
    <location>
        <begin position="575"/>
        <end position="594"/>
    </location>
</feature>
<evidence type="ECO:0000256" key="1">
    <source>
        <dbReference type="ARBA" id="ARBA00004127"/>
    </source>
</evidence>
<feature type="transmembrane region" description="Helical" evidence="9">
    <location>
        <begin position="471"/>
        <end position="488"/>
    </location>
</feature>
<keyword evidence="4 9" id="KW-0460">Magnesium</keyword>
<dbReference type="EMBL" id="JAXOJX010000068">
    <property type="protein sequence ID" value="MDZ5460393.1"/>
    <property type="molecule type" value="Genomic_DNA"/>
</dbReference>
<feature type="transmembrane region" description="Helical" evidence="9">
    <location>
        <begin position="663"/>
        <end position="682"/>
    </location>
</feature>
<evidence type="ECO:0000256" key="2">
    <source>
        <dbReference type="ARBA" id="ARBA00022448"/>
    </source>
</evidence>
<comment type="caution">
    <text evidence="10">The sequence shown here is derived from an EMBL/GenBank/DDBJ whole genome shotgun (WGS) entry which is preliminary data.</text>
</comment>
<comment type="subunit">
    <text evidence="9">Homodimer.</text>
</comment>
<keyword evidence="10" id="KW-0378">Hydrolase</keyword>
<dbReference type="NCBIfam" id="NF001960">
    <property type="entry name" value="PRK00733.3-5"/>
    <property type="match status" value="1"/>
</dbReference>
<feature type="transmembrane region" description="Helical" evidence="9">
    <location>
        <begin position="508"/>
        <end position="527"/>
    </location>
</feature>
<keyword evidence="5 9" id="KW-1278">Translocase</keyword>
<feature type="transmembrane region" description="Helical" evidence="9">
    <location>
        <begin position="240"/>
        <end position="258"/>
    </location>
</feature>
<dbReference type="GO" id="GO:0004427">
    <property type="term" value="F:inorganic diphosphate phosphatase activity"/>
    <property type="evidence" value="ECO:0007669"/>
    <property type="project" value="UniProtKB-EC"/>
</dbReference>
<evidence type="ECO:0000256" key="8">
    <source>
        <dbReference type="ARBA" id="ARBA00023136"/>
    </source>
</evidence>
<feature type="transmembrane region" description="Helical" evidence="9">
    <location>
        <begin position="264"/>
        <end position="284"/>
    </location>
</feature>
<evidence type="ECO:0000313" key="11">
    <source>
        <dbReference type="Proteomes" id="UP001293718"/>
    </source>
</evidence>
<feature type="transmembrane region" description="Helical" evidence="9">
    <location>
        <begin position="601"/>
        <end position="623"/>
    </location>
</feature>
<evidence type="ECO:0000256" key="5">
    <source>
        <dbReference type="ARBA" id="ARBA00022967"/>
    </source>
</evidence>
<keyword evidence="9" id="KW-0375">Hydrogen ion transport</keyword>
<keyword evidence="7 9" id="KW-0406">Ion transport</keyword>
<dbReference type="HAMAP" id="MF_01129">
    <property type="entry name" value="PPase_energized_pump"/>
    <property type="match status" value="1"/>
</dbReference>
<keyword evidence="9" id="KW-1003">Cell membrane</keyword>
<dbReference type="PIRSF" id="PIRSF001265">
    <property type="entry name" value="H+-PPase"/>
    <property type="match status" value="1"/>
</dbReference>
<evidence type="ECO:0000256" key="6">
    <source>
        <dbReference type="ARBA" id="ARBA00022989"/>
    </source>
</evidence>
<dbReference type="NCBIfam" id="NF001953">
    <property type="entry name" value="PRK00733.2-1"/>
    <property type="match status" value="1"/>
</dbReference>
<feature type="transmembrane region" description="Helical" evidence="9">
    <location>
        <begin position="6"/>
        <end position="23"/>
    </location>
</feature>